<keyword evidence="2" id="KW-1185">Reference proteome</keyword>
<dbReference type="AlphaFoldDB" id="A0A5B8VW34"/>
<evidence type="ECO:0000313" key="1">
    <source>
        <dbReference type="EMBL" id="QEC74418.1"/>
    </source>
</evidence>
<name>A0A5B8VW34_9SPHI</name>
<dbReference type="Proteomes" id="UP000321362">
    <property type="component" value="Chromosome"/>
</dbReference>
<dbReference type="RefSeq" id="WP_147051577.1">
    <property type="nucleotide sequence ID" value="NZ_CP042437.1"/>
</dbReference>
<dbReference type="KEGG" id="mgk:FSB76_00055"/>
<organism evidence="1 2">
    <name type="scientific">Mucilaginibacter ginsenosidivorax</name>
    <dbReference type="NCBI Taxonomy" id="862126"/>
    <lineage>
        <taxon>Bacteria</taxon>
        <taxon>Pseudomonadati</taxon>
        <taxon>Bacteroidota</taxon>
        <taxon>Sphingobacteriia</taxon>
        <taxon>Sphingobacteriales</taxon>
        <taxon>Sphingobacteriaceae</taxon>
        <taxon>Mucilaginibacter</taxon>
    </lineage>
</organism>
<proteinExistence type="predicted"/>
<protein>
    <submittedName>
        <fullName evidence="1">Uncharacterized protein</fullName>
    </submittedName>
</protein>
<reference evidence="1 2" key="1">
    <citation type="journal article" date="2013" name="J. Microbiol.">
        <title>Mucilaginibacter ginsenosidivorax sp. nov., with ginsenoside converting activity isolated from sediment.</title>
        <authorList>
            <person name="Kim J.K."/>
            <person name="Choi T.E."/>
            <person name="Liu Q.M."/>
            <person name="Park H.Y."/>
            <person name="Yi T.H."/>
            <person name="Yoon M.H."/>
            <person name="Kim S.C."/>
            <person name="Im W.T."/>
        </authorList>
    </citation>
    <scope>NUCLEOTIDE SEQUENCE [LARGE SCALE GENOMIC DNA]</scope>
    <source>
        <strain evidence="1 2">KHI28</strain>
    </source>
</reference>
<dbReference type="EMBL" id="CP042437">
    <property type="protein sequence ID" value="QEC74418.1"/>
    <property type="molecule type" value="Genomic_DNA"/>
</dbReference>
<sequence length="60" mass="6846">MCNANLFYRFYGTHINNGFQILTLVALPVAHMPVCCAMDAIYKRFVAFICIAGQIFIDER</sequence>
<accession>A0A5B8VW34</accession>
<evidence type="ECO:0000313" key="2">
    <source>
        <dbReference type="Proteomes" id="UP000321362"/>
    </source>
</evidence>
<gene>
    <name evidence="1" type="ORF">FSB76_00055</name>
</gene>